<evidence type="ECO:0000256" key="5">
    <source>
        <dbReference type="ARBA" id="ARBA00022833"/>
    </source>
</evidence>
<keyword evidence="7" id="KW-0539">Nucleus</keyword>
<dbReference type="Pfam" id="PF00096">
    <property type="entry name" value="zf-C2H2"/>
    <property type="match status" value="3"/>
</dbReference>
<evidence type="ECO:0000259" key="9">
    <source>
        <dbReference type="PROSITE" id="PS50157"/>
    </source>
</evidence>
<evidence type="ECO:0000256" key="8">
    <source>
        <dbReference type="PROSITE-ProRule" id="PRU00042"/>
    </source>
</evidence>
<dbReference type="FunFam" id="3.30.160.60:FF:000100">
    <property type="entry name" value="Zinc finger 45-like"/>
    <property type="match status" value="1"/>
</dbReference>
<evidence type="ECO:0000313" key="10">
    <source>
        <dbReference type="EMBL" id="KAF2880748.1"/>
    </source>
</evidence>
<feature type="domain" description="C2H2-type" evidence="9">
    <location>
        <begin position="132"/>
        <end position="161"/>
    </location>
</feature>
<feature type="domain" description="C2H2-type" evidence="9">
    <location>
        <begin position="76"/>
        <end position="103"/>
    </location>
</feature>
<keyword evidence="4 8" id="KW-0863">Zinc-finger</keyword>
<evidence type="ECO:0000256" key="3">
    <source>
        <dbReference type="ARBA" id="ARBA00022737"/>
    </source>
</evidence>
<evidence type="ECO:0000256" key="2">
    <source>
        <dbReference type="ARBA" id="ARBA00022723"/>
    </source>
</evidence>
<feature type="domain" description="C2H2-type" evidence="9">
    <location>
        <begin position="46"/>
        <end position="75"/>
    </location>
</feature>
<comment type="subcellular location">
    <subcellularLocation>
        <location evidence="1">Nucleus</location>
    </subcellularLocation>
</comment>
<dbReference type="GO" id="GO:0008270">
    <property type="term" value="F:zinc ion binding"/>
    <property type="evidence" value="ECO:0007669"/>
    <property type="project" value="UniProtKB-KW"/>
</dbReference>
<name>A0A8K0C5I6_IGNLU</name>
<keyword evidence="11" id="KW-1185">Reference proteome</keyword>
<evidence type="ECO:0000256" key="7">
    <source>
        <dbReference type="ARBA" id="ARBA00023242"/>
    </source>
</evidence>
<dbReference type="PROSITE" id="PS50157">
    <property type="entry name" value="ZINC_FINGER_C2H2_2"/>
    <property type="match status" value="5"/>
</dbReference>
<evidence type="ECO:0000313" key="11">
    <source>
        <dbReference type="Proteomes" id="UP000801492"/>
    </source>
</evidence>
<dbReference type="InterPro" id="IPR036236">
    <property type="entry name" value="Znf_C2H2_sf"/>
</dbReference>
<dbReference type="FunFam" id="3.30.160.60:FF:000446">
    <property type="entry name" value="Zinc finger protein"/>
    <property type="match status" value="1"/>
</dbReference>
<protein>
    <recommendedName>
        <fullName evidence="9">C2H2-type domain-containing protein</fullName>
    </recommendedName>
</protein>
<comment type="caution">
    <text evidence="10">The sequence shown here is derived from an EMBL/GenBank/DDBJ whole genome shotgun (WGS) entry which is preliminary data.</text>
</comment>
<keyword evidence="6" id="KW-0238">DNA-binding</keyword>
<keyword evidence="5" id="KW-0862">Zinc</keyword>
<dbReference type="PANTHER" id="PTHR16515">
    <property type="entry name" value="PR DOMAIN ZINC FINGER PROTEIN"/>
    <property type="match status" value="1"/>
</dbReference>
<feature type="domain" description="C2H2-type" evidence="9">
    <location>
        <begin position="104"/>
        <end position="131"/>
    </location>
</feature>
<feature type="domain" description="C2H2-type" evidence="9">
    <location>
        <begin position="19"/>
        <end position="46"/>
    </location>
</feature>
<gene>
    <name evidence="10" type="ORF">ILUMI_25420</name>
</gene>
<reference evidence="10" key="1">
    <citation type="submission" date="2019-08" db="EMBL/GenBank/DDBJ databases">
        <title>The genome of the North American firefly Photinus pyralis.</title>
        <authorList>
            <consortium name="Photinus pyralis genome working group"/>
            <person name="Fallon T.R."/>
            <person name="Sander Lower S.E."/>
            <person name="Weng J.-K."/>
        </authorList>
    </citation>
    <scope>NUCLEOTIDE SEQUENCE</scope>
    <source>
        <strain evidence="10">TRF0915ILg1</strain>
        <tissue evidence="10">Whole body</tissue>
    </source>
</reference>
<dbReference type="AlphaFoldDB" id="A0A8K0C5I6"/>
<evidence type="ECO:0000256" key="4">
    <source>
        <dbReference type="ARBA" id="ARBA00022771"/>
    </source>
</evidence>
<sequence length="196" mass="23214">MHMKQKHYHTLKKKVVKLYTCKLCKRSFRSRYGLSYHLKRHQGISHTCPFENCRKRFTNKQSLKKHRSIHSNERKHLCNICGKTFNLIDSLNYHLKAHSGGRMHLCAQCGKSFKQACHLKVHMWKHTGIKPYLCSSCGREYTTGDQLKRHHRKYCGIGRVPPKQRRRRNLTATFSTEDFEDQIKSETILNDNEDDN</sequence>
<dbReference type="InterPro" id="IPR013087">
    <property type="entry name" value="Znf_C2H2_type"/>
</dbReference>
<dbReference type="EMBL" id="VTPC01090915">
    <property type="protein sequence ID" value="KAF2880748.1"/>
    <property type="molecule type" value="Genomic_DNA"/>
</dbReference>
<dbReference type="SUPFAM" id="SSF57667">
    <property type="entry name" value="beta-beta-alpha zinc fingers"/>
    <property type="match status" value="3"/>
</dbReference>
<keyword evidence="2" id="KW-0479">Metal-binding</keyword>
<organism evidence="10 11">
    <name type="scientific">Ignelater luminosus</name>
    <name type="common">Cucubano</name>
    <name type="synonym">Pyrophorus luminosus</name>
    <dbReference type="NCBI Taxonomy" id="2038154"/>
    <lineage>
        <taxon>Eukaryota</taxon>
        <taxon>Metazoa</taxon>
        <taxon>Ecdysozoa</taxon>
        <taxon>Arthropoda</taxon>
        <taxon>Hexapoda</taxon>
        <taxon>Insecta</taxon>
        <taxon>Pterygota</taxon>
        <taxon>Neoptera</taxon>
        <taxon>Endopterygota</taxon>
        <taxon>Coleoptera</taxon>
        <taxon>Polyphaga</taxon>
        <taxon>Elateriformia</taxon>
        <taxon>Elateroidea</taxon>
        <taxon>Elateridae</taxon>
        <taxon>Agrypninae</taxon>
        <taxon>Pyrophorini</taxon>
        <taxon>Ignelater</taxon>
    </lineage>
</organism>
<dbReference type="PROSITE" id="PS00028">
    <property type="entry name" value="ZINC_FINGER_C2H2_1"/>
    <property type="match status" value="4"/>
</dbReference>
<dbReference type="GO" id="GO:0003677">
    <property type="term" value="F:DNA binding"/>
    <property type="evidence" value="ECO:0007669"/>
    <property type="project" value="UniProtKB-KW"/>
</dbReference>
<dbReference type="InterPro" id="IPR050331">
    <property type="entry name" value="Zinc_finger"/>
</dbReference>
<keyword evidence="3" id="KW-0677">Repeat</keyword>
<dbReference type="OrthoDB" id="8117402at2759"/>
<dbReference type="GO" id="GO:0005634">
    <property type="term" value="C:nucleus"/>
    <property type="evidence" value="ECO:0007669"/>
    <property type="project" value="UniProtKB-SubCell"/>
</dbReference>
<accession>A0A8K0C5I6</accession>
<evidence type="ECO:0000256" key="1">
    <source>
        <dbReference type="ARBA" id="ARBA00004123"/>
    </source>
</evidence>
<proteinExistence type="predicted"/>
<dbReference type="GO" id="GO:0010468">
    <property type="term" value="P:regulation of gene expression"/>
    <property type="evidence" value="ECO:0007669"/>
    <property type="project" value="TreeGrafter"/>
</dbReference>
<evidence type="ECO:0000256" key="6">
    <source>
        <dbReference type="ARBA" id="ARBA00023125"/>
    </source>
</evidence>
<dbReference type="Pfam" id="PF13912">
    <property type="entry name" value="zf-C2H2_6"/>
    <property type="match status" value="1"/>
</dbReference>
<dbReference type="SMART" id="SM00355">
    <property type="entry name" value="ZnF_C2H2"/>
    <property type="match status" value="5"/>
</dbReference>
<dbReference type="Proteomes" id="UP000801492">
    <property type="component" value="Unassembled WGS sequence"/>
</dbReference>
<dbReference type="PANTHER" id="PTHR16515:SF49">
    <property type="entry name" value="GASTRULA ZINC FINGER PROTEIN XLCGF49.1-LIKE-RELATED"/>
    <property type="match status" value="1"/>
</dbReference>
<dbReference type="Gene3D" id="3.30.160.60">
    <property type="entry name" value="Classic Zinc Finger"/>
    <property type="match status" value="4"/>
</dbReference>
<dbReference type="Pfam" id="PF13894">
    <property type="entry name" value="zf-C2H2_4"/>
    <property type="match status" value="1"/>
</dbReference>